<dbReference type="PROSITE" id="PS50930">
    <property type="entry name" value="HTH_LYTTR"/>
    <property type="match status" value="1"/>
</dbReference>
<evidence type="ECO:0000256" key="1">
    <source>
        <dbReference type="PROSITE-ProRule" id="PRU00169"/>
    </source>
</evidence>
<dbReference type="InterPro" id="IPR007492">
    <property type="entry name" value="LytTR_DNA-bd_dom"/>
</dbReference>
<sequence length="250" mass="27644">MSLRLLIVDDEQLAIDRLQELLSALDNVTVVGTANNARAAKAAIAELCPDLVLLDIQMPGGSGMALAADLPAERRPEIAFVTAFENFAPDAFAVDAIDYLLKPVRFDRLRQAIVRAQRRKDLVAAAQRGEAQAEEASRFVREIWVTMRDGQVRVDVAMIDWIEAAKDYVLLHTATRSYLHRMSMNALEDMLDPKELMRVHRSAFVRPARVNKLERPGKGSVNLVLCDGVSVQVGPSYVKEVLRAIGPEAA</sequence>
<reference evidence="4 5" key="1">
    <citation type="submission" date="2023-03" db="EMBL/GenBank/DDBJ databases">
        <title>Altererythrobacter sp. CAU 1644 isolated from sand.</title>
        <authorList>
            <person name="Kim W."/>
        </authorList>
    </citation>
    <scope>NUCLEOTIDE SEQUENCE [LARGE SCALE GENOMIC DNA]</scope>
    <source>
        <strain evidence="4 5">CAU 1644</strain>
    </source>
</reference>
<dbReference type="PANTHER" id="PTHR37299:SF1">
    <property type="entry name" value="STAGE 0 SPORULATION PROTEIN A HOMOLOG"/>
    <property type="match status" value="1"/>
</dbReference>
<keyword evidence="1" id="KW-0597">Phosphoprotein</keyword>
<proteinExistence type="predicted"/>
<dbReference type="InterPro" id="IPR046947">
    <property type="entry name" value="LytR-like"/>
</dbReference>
<protein>
    <submittedName>
        <fullName evidence="4">LytTR family DNA-binding domain-containing protein</fullName>
    </submittedName>
</protein>
<dbReference type="SMART" id="SM00448">
    <property type="entry name" value="REC"/>
    <property type="match status" value="1"/>
</dbReference>
<dbReference type="PROSITE" id="PS50110">
    <property type="entry name" value="RESPONSE_REGULATORY"/>
    <property type="match status" value="1"/>
</dbReference>
<keyword evidence="4" id="KW-0238">DNA-binding</keyword>
<feature type="domain" description="HTH LytTR-type" evidence="3">
    <location>
        <begin position="143"/>
        <end position="247"/>
    </location>
</feature>
<dbReference type="EMBL" id="CP121106">
    <property type="protein sequence ID" value="WFL76134.1"/>
    <property type="molecule type" value="Genomic_DNA"/>
</dbReference>
<feature type="modified residue" description="4-aspartylphosphate" evidence="1">
    <location>
        <position position="55"/>
    </location>
</feature>
<organism evidence="4 5">
    <name type="scientific">Altererythrobacter arenosus</name>
    <dbReference type="NCBI Taxonomy" id="3032592"/>
    <lineage>
        <taxon>Bacteria</taxon>
        <taxon>Pseudomonadati</taxon>
        <taxon>Pseudomonadota</taxon>
        <taxon>Alphaproteobacteria</taxon>
        <taxon>Sphingomonadales</taxon>
        <taxon>Erythrobacteraceae</taxon>
        <taxon>Altererythrobacter</taxon>
    </lineage>
</organism>
<name>A0ABY8FM85_9SPHN</name>
<dbReference type="PANTHER" id="PTHR37299">
    <property type="entry name" value="TRANSCRIPTIONAL REGULATOR-RELATED"/>
    <property type="match status" value="1"/>
</dbReference>
<dbReference type="InterPro" id="IPR001789">
    <property type="entry name" value="Sig_transdc_resp-reg_receiver"/>
</dbReference>
<dbReference type="SUPFAM" id="SSF52172">
    <property type="entry name" value="CheY-like"/>
    <property type="match status" value="1"/>
</dbReference>
<evidence type="ECO:0000313" key="4">
    <source>
        <dbReference type="EMBL" id="WFL76134.1"/>
    </source>
</evidence>
<gene>
    <name evidence="4" type="ORF">P7228_08975</name>
</gene>
<dbReference type="GO" id="GO:0003677">
    <property type="term" value="F:DNA binding"/>
    <property type="evidence" value="ECO:0007669"/>
    <property type="project" value="UniProtKB-KW"/>
</dbReference>
<dbReference type="Proteomes" id="UP001215827">
    <property type="component" value="Chromosome"/>
</dbReference>
<evidence type="ECO:0000259" key="3">
    <source>
        <dbReference type="PROSITE" id="PS50930"/>
    </source>
</evidence>
<dbReference type="Pfam" id="PF00072">
    <property type="entry name" value="Response_reg"/>
    <property type="match status" value="1"/>
</dbReference>
<keyword evidence="5" id="KW-1185">Reference proteome</keyword>
<dbReference type="Gene3D" id="3.40.50.2300">
    <property type="match status" value="1"/>
</dbReference>
<evidence type="ECO:0000259" key="2">
    <source>
        <dbReference type="PROSITE" id="PS50110"/>
    </source>
</evidence>
<accession>A0ABY8FM85</accession>
<dbReference type="SMART" id="SM00850">
    <property type="entry name" value="LytTR"/>
    <property type="match status" value="1"/>
</dbReference>
<dbReference type="Gene3D" id="2.40.50.1020">
    <property type="entry name" value="LytTr DNA-binding domain"/>
    <property type="match status" value="1"/>
</dbReference>
<dbReference type="Pfam" id="PF04397">
    <property type="entry name" value="LytTR"/>
    <property type="match status" value="1"/>
</dbReference>
<evidence type="ECO:0000313" key="5">
    <source>
        <dbReference type="Proteomes" id="UP001215827"/>
    </source>
</evidence>
<dbReference type="RefSeq" id="WP_278014900.1">
    <property type="nucleotide sequence ID" value="NZ_CP121106.1"/>
</dbReference>
<dbReference type="InterPro" id="IPR011006">
    <property type="entry name" value="CheY-like_superfamily"/>
</dbReference>
<feature type="domain" description="Response regulatory" evidence="2">
    <location>
        <begin position="4"/>
        <end position="117"/>
    </location>
</feature>